<dbReference type="SUPFAM" id="SSF46785">
    <property type="entry name" value="Winged helix' DNA-binding domain"/>
    <property type="match status" value="1"/>
</dbReference>
<dbReference type="CDD" id="cd00038">
    <property type="entry name" value="CAP_ED"/>
    <property type="match status" value="1"/>
</dbReference>
<dbReference type="InterPro" id="IPR012318">
    <property type="entry name" value="HTH_CRP"/>
</dbReference>
<dbReference type="InterPro" id="IPR018490">
    <property type="entry name" value="cNMP-bd_dom_sf"/>
</dbReference>
<keyword evidence="2" id="KW-0238">DNA-binding</keyword>
<dbReference type="InterPro" id="IPR014710">
    <property type="entry name" value="RmlC-like_jellyroll"/>
</dbReference>
<evidence type="ECO:0000313" key="6">
    <source>
        <dbReference type="EMBL" id="AHF09366.1"/>
    </source>
</evidence>
<keyword evidence="1" id="KW-0805">Transcription regulation</keyword>
<dbReference type="Pfam" id="PF00027">
    <property type="entry name" value="cNMP_binding"/>
    <property type="match status" value="1"/>
</dbReference>
<evidence type="ECO:0000259" key="5">
    <source>
        <dbReference type="PROSITE" id="PS51063"/>
    </source>
</evidence>
<feature type="domain" description="HTH crp-type" evidence="5">
    <location>
        <begin position="127"/>
        <end position="200"/>
    </location>
</feature>
<protein>
    <submittedName>
        <fullName evidence="6">Crp/Fnr family transcriptional regulator</fullName>
    </submittedName>
</protein>
<dbReference type="SMART" id="SM00419">
    <property type="entry name" value="HTH_CRP"/>
    <property type="match status" value="1"/>
</dbReference>
<evidence type="ECO:0000256" key="2">
    <source>
        <dbReference type="ARBA" id="ARBA00023125"/>
    </source>
</evidence>
<evidence type="ECO:0000313" key="7">
    <source>
        <dbReference type="Proteomes" id="UP000018934"/>
    </source>
</evidence>
<dbReference type="InterPro" id="IPR000595">
    <property type="entry name" value="cNMP-bd_dom"/>
</dbReference>
<dbReference type="PROSITE" id="PS51063">
    <property type="entry name" value="HTH_CRP_2"/>
    <property type="match status" value="1"/>
</dbReference>
<dbReference type="InterPro" id="IPR036390">
    <property type="entry name" value="WH_DNA-bd_sf"/>
</dbReference>
<dbReference type="Gene3D" id="2.60.120.10">
    <property type="entry name" value="Jelly Rolls"/>
    <property type="match status" value="1"/>
</dbReference>
<keyword evidence="3" id="KW-0804">Transcription</keyword>
<dbReference type="Proteomes" id="UP000018934">
    <property type="component" value="Chromosome"/>
</dbReference>
<dbReference type="InterPro" id="IPR036388">
    <property type="entry name" value="WH-like_DNA-bd_sf"/>
</dbReference>
<feature type="domain" description="Cyclic nucleotide-binding" evidence="4">
    <location>
        <begin position="1"/>
        <end position="96"/>
    </location>
</feature>
<name>A0ABN4BPD6_DEHRP</name>
<sequence>MSEKLLDVGEEFFFAKNKILVSPGDVPDGFYYLKDGRVKACTYSPKGNENILGLIEKGCIFLESNTLFSIPSDCYFKTIEPSNLLFFKKEDLLNLLKTDFDVTLLILQSITCKFLANLHSVNELLVYDSEWRICHLLLTFADNFGIEIENKIKLNIKISQQFISDMLGVTRGTTIKMINKLKELNLIEQTNGYYFIKDLQRLKNHQAEICLHKGI</sequence>
<gene>
    <name evidence="6" type="ORF">DEHRE_04145</name>
</gene>
<dbReference type="EMBL" id="CP007033">
    <property type="protein sequence ID" value="AHF09366.1"/>
    <property type="molecule type" value="Genomic_DNA"/>
</dbReference>
<accession>A0ABN4BPD6</accession>
<dbReference type="SUPFAM" id="SSF51206">
    <property type="entry name" value="cAMP-binding domain-like"/>
    <property type="match status" value="1"/>
</dbReference>
<proteinExistence type="predicted"/>
<evidence type="ECO:0000256" key="3">
    <source>
        <dbReference type="ARBA" id="ARBA00023163"/>
    </source>
</evidence>
<dbReference type="Pfam" id="PF13545">
    <property type="entry name" value="HTH_Crp_2"/>
    <property type="match status" value="1"/>
</dbReference>
<evidence type="ECO:0000259" key="4">
    <source>
        <dbReference type="PROSITE" id="PS50042"/>
    </source>
</evidence>
<reference evidence="6 7" key="1">
    <citation type="journal article" date="2013" name="Stand. Genomic Sci.">
        <title>Complete genome sequence of Dehalobacter restrictus PER-K23(T.).</title>
        <authorList>
            <person name="Kruse T."/>
            <person name="Maillard J."/>
            <person name="Goodwin L."/>
            <person name="Woyke T."/>
            <person name="Teshima H."/>
            <person name="Bruce D."/>
            <person name="Detter C."/>
            <person name="Tapia R."/>
            <person name="Han C."/>
            <person name="Huntemann M."/>
            <person name="Wei C.L."/>
            <person name="Han J."/>
            <person name="Chen A."/>
            <person name="Kyrpides N."/>
            <person name="Szeto E."/>
            <person name="Markowitz V."/>
            <person name="Ivanova N."/>
            <person name="Pagani I."/>
            <person name="Pati A."/>
            <person name="Pitluck S."/>
            <person name="Nolan M."/>
            <person name="Holliger C."/>
            <person name="Smidt H."/>
        </authorList>
    </citation>
    <scope>NUCLEOTIDE SEQUENCE [LARGE SCALE GENOMIC DNA]</scope>
    <source>
        <strain evidence="7">DSM 9455</strain>
    </source>
</reference>
<dbReference type="PROSITE" id="PS50042">
    <property type="entry name" value="CNMP_BINDING_3"/>
    <property type="match status" value="1"/>
</dbReference>
<evidence type="ECO:0000256" key="1">
    <source>
        <dbReference type="ARBA" id="ARBA00023015"/>
    </source>
</evidence>
<organism evidence="6 7">
    <name type="scientific">Dehalobacter restrictus (strain DSM 9455 / PER-K23)</name>
    <dbReference type="NCBI Taxonomy" id="871738"/>
    <lineage>
        <taxon>Bacteria</taxon>
        <taxon>Bacillati</taxon>
        <taxon>Bacillota</taxon>
        <taxon>Clostridia</taxon>
        <taxon>Eubacteriales</taxon>
        <taxon>Desulfitobacteriaceae</taxon>
        <taxon>Dehalobacter</taxon>
    </lineage>
</organism>
<keyword evidence="7" id="KW-1185">Reference proteome</keyword>
<dbReference type="SMART" id="SM00100">
    <property type="entry name" value="cNMP"/>
    <property type="match status" value="1"/>
</dbReference>
<dbReference type="Gene3D" id="1.10.10.10">
    <property type="entry name" value="Winged helix-like DNA-binding domain superfamily/Winged helix DNA-binding domain"/>
    <property type="match status" value="1"/>
</dbReference>